<feature type="region of interest" description="Disordered" evidence="1">
    <location>
        <begin position="69"/>
        <end position="116"/>
    </location>
</feature>
<reference evidence="2 3" key="1">
    <citation type="submission" date="2021-08" db="EMBL/GenBank/DDBJ databases">
        <title>Draft Genome Sequence of Phanerochaete sordida strain YK-624.</title>
        <authorList>
            <person name="Mori T."/>
            <person name="Dohra H."/>
            <person name="Suzuki T."/>
            <person name="Kawagishi H."/>
            <person name="Hirai H."/>
        </authorList>
    </citation>
    <scope>NUCLEOTIDE SEQUENCE [LARGE SCALE GENOMIC DNA]</scope>
    <source>
        <strain evidence="2 3">YK-624</strain>
    </source>
</reference>
<comment type="caution">
    <text evidence="2">The sequence shown here is derived from an EMBL/GenBank/DDBJ whole genome shotgun (WGS) entry which is preliminary data.</text>
</comment>
<dbReference type="EMBL" id="BPQB01000059">
    <property type="protein sequence ID" value="GJE96374.1"/>
    <property type="molecule type" value="Genomic_DNA"/>
</dbReference>
<evidence type="ECO:0000313" key="3">
    <source>
        <dbReference type="Proteomes" id="UP000703269"/>
    </source>
</evidence>
<accession>A0A9P3GLD3</accession>
<dbReference type="Proteomes" id="UP000703269">
    <property type="component" value="Unassembled WGS sequence"/>
</dbReference>
<gene>
    <name evidence="2" type="ORF">PsYK624_125690</name>
</gene>
<organism evidence="2 3">
    <name type="scientific">Phanerochaete sordida</name>
    <dbReference type="NCBI Taxonomy" id="48140"/>
    <lineage>
        <taxon>Eukaryota</taxon>
        <taxon>Fungi</taxon>
        <taxon>Dikarya</taxon>
        <taxon>Basidiomycota</taxon>
        <taxon>Agaricomycotina</taxon>
        <taxon>Agaricomycetes</taxon>
        <taxon>Polyporales</taxon>
        <taxon>Phanerochaetaceae</taxon>
        <taxon>Phanerochaete</taxon>
    </lineage>
</organism>
<keyword evidence="3" id="KW-1185">Reference proteome</keyword>
<feature type="region of interest" description="Disordered" evidence="1">
    <location>
        <begin position="1"/>
        <end position="20"/>
    </location>
</feature>
<dbReference type="AlphaFoldDB" id="A0A9P3GLD3"/>
<sequence length="129" mass="14020">MPHQCGDIGPETAAPSASMDAALEGREICAGTDCERRSFSTARRDAAPSTLPGYNPFWLSSATARCPRALHEHRTSRPRSRPATLDTYSLEPTPAVRANPHVGPPSIRALGERKPHRTHCVRDVAPLPF</sequence>
<proteinExistence type="predicted"/>
<evidence type="ECO:0000256" key="1">
    <source>
        <dbReference type="SAM" id="MobiDB-lite"/>
    </source>
</evidence>
<evidence type="ECO:0000313" key="2">
    <source>
        <dbReference type="EMBL" id="GJE96374.1"/>
    </source>
</evidence>
<protein>
    <submittedName>
        <fullName evidence="2">Uncharacterized protein</fullName>
    </submittedName>
</protein>
<name>A0A9P3GLD3_9APHY</name>